<sequence>MGNHYDAAVIGGGIIGHSASYQLNKHGVHTVVFEKGRSGREATRAAAGMLGVHTEHGVKDAYYDFCVRSRDLYNSLEKELKDLTAIDIGLSKKGMYHLALNEQEKHAHLCKQSAFPALKWFNEHELRERLPHSSSQLAGALYSEKDGHVEPAHVCEAFKRGALSYGGALFEETDISAIGSQDGKYKLKSTRGECTAEKIIIASGVGSSKWFDETGLVNPIVPTKGECFTVYPKKTLITETIFHKSCYVVPKGDGRLIIGATSLSNNDSSGTTIGGLAELIDRLREILPGIHEENLADYWAG</sequence>
<feature type="domain" description="FAD dependent oxidoreductase" evidence="2">
    <location>
        <begin position="6"/>
        <end position="301"/>
    </location>
</feature>
<keyword evidence="1" id="KW-0560">Oxidoreductase</keyword>
<organism evidence="3 4">
    <name type="scientific">Halobacillus salinarum</name>
    <dbReference type="NCBI Taxonomy" id="2932257"/>
    <lineage>
        <taxon>Bacteria</taxon>
        <taxon>Bacillati</taxon>
        <taxon>Bacillota</taxon>
        <taxon>Bacilli</taxon>
        <taxon>Bacillales</taxon>
        <taxon>Bacillaceae</taxon>
        <taxon>Halobacillus</taxon>
    </lineage>
</organism>
<accession>A0ABY4EED5</accession>
<dbReference type="Gene3D" id="3.30.9.10">
    <property type="entry name" value="D-Amino Acid Oxidase, subunit A, domain 2"/>
    <property type="match status" value="1"/>
</dbReference>
<protein>
    <submittedName>
        <fullName evidence="3">FAD-binding oxidoreductase</fullName>
    </submittedName>
</protein>
<dbReference type="Gene3D" id="3.50.50.60">
    <property type="entry name" value="FAD/NAD(P)-binding domain"/>
    <property type="match status" value="1"/>
</dbReference>
<dbReference type="PANTHER" id="PTHR13847:SF289">
    <property type="entry name" value="GLYCINE OXIDASE"/>
    <property type="match status" value="1"/>
</dbReference>
<dbReference type="SUPFAM" id="SSF51905">
    <property type="entry name" value="FAD/NAD(P)-binding domain"/>
    <property type="match status" value="1"/>
</dbReference>
<evidence type="ECO:0000256" key="1">
    <source>
        <dbReference type="ARBA" id="ARBA00023002"/>
    </source>
</evidence>
<name>A0ABY4EED5_9BACI</name>
<dbReference type="Pfam" id="PF01266">
    <property type="entry name" value="DAO"/>
    <property type="match status" value="1"/>
</dbReference>
<reference evidence="3 4" key="1">
    <citation type="submission" date="2022-04" db="EMBL/GenBank/DDBJ databases">
        <title>Halobacillus sp. isolated from saltern.</title>
        <authorList>
            <person name="Won M."/>
            <person name="Lee C.-M."/>
            <person name="Woen H.-Y."/>
            <person name="Kwon S.-W."/>
        </authorList>
    </citation>
    <scope>NUCLEOTIDE SEQUENCE [LARGE SCALE GENOMIC DNA]</scope>
    <source>
        <strain evidence="3 4">SSBR10-3</strain>
    </source>
</reference>
<dbReference type="EMBL" id="CP095073">
    <property type="protein sequence ID" value="UOQ42833.1"/>
    <property type="molecule type" value="Genomic_DNA"/>
</dbReference>
<dbReference type="InterPro" id="IPR006076">
    <property type="entry name" value="FAD-dep_OxRdtase"/>
</dbReference>
<evidence type="ECO:0000313" key="4">
    <source>
        <dbReference type="Proteomes" id="UP000831787"/>
    </source>
</evidence>
<dbReference type="PANTHER" id="PTHR13847">
    <property type="entry name" value="SARCOSINE DEHYDROGENASE-RELATED"/>
    <property type="match status" value="1"/>
</dbReference>
<dbReference type="InterPro" id="IPR036188">
    <property type="entry name" value="FAD/NAD-bd_sf"/>
</dbReference>
<gene>
    <name evidence="3" type="ORF">MUN89_12765</name>
</gene>
<keyword evidence="4" id="KW-1185">Reference proteome</keyword>
<evidence type="ECO:0000259" key="2">
    <source>
        <dbReference type="Pfam" id="PF01266"/>
    </source>
</evidence>
<dbReference type="Proteomes" id="UP000831787">
    <property type="component" value="Chromosome"/>
</dbReference>
<evidence type="ECO:0000313" key="3">
    <source>
        <dbReference type="EMBL" id="UOQ42833.1"/>
    </source>
</evidence>
<proteinExistence type="predicted"/>